<accession>A0ACC1BGP8</accession>
<reference evidence="2" key="1">
    <citation type="journal article" date="2023" name="G3 (Bethesda)">
        <title>Genome assembly and association tests identify interacting loci associated with vigor, precocity, and sex in interspecific pistachio rootstocks.</title>
        <authorList>
            <person name="Palmer W."/>
            <person name="Jacygrad E."/>
            <person name="Sagayaradj S."/>
            <person name="Cavanaugh K."/>
            <person name="Han R."/>
            <person name="Bertier L."/>
            <person name="Beede B."/>
            <person name="Kafkas S."/>
            <person name="Golino D."/>
            <person name="Preece J."/>
            <person name="Michelmore R."/>
        </authorList>
    </citation>
    <scope>NUCLEOTIDE SEQUENCE [LARGE SCALE GENOMIC DNA]</scope>
</reference>
<sequence>MTYKERRQFKEKGDMATWSVARVVIGGGRWIRWCMFAGSIGVCWWSVGDGDGDCIMVLGWLLVGGRMVMVVVGGFRIRVKVLV</sequence>
<name>A0ACC1BGP8_9ROSI</name>
<dbReference type="Proteomes" id="UP001164250">
    <property type="component" value="Chromosome 5"/>
</dbReference>
<evidence type="ECO:0000313" key="2">
    <source>
        <dbReference type="Proteomes" id="UP001164250"/>
    </source>
</evidence>
<proteinExistence type="predicted"/>
<organism evidence="1 2">
    <name type="scientific">Pistacia atlantica</name>
    <dbReference type="NCBI Taxonomy" id="434234"/>
    <lineage>
        <taxon>Eukaryota</taxon>
        <taxon>Viridiplantae</taxon>
        <taxon>Streptophyta</taxon>
        <taxon>Embryophyta</taxon>
        <taxon>Tracheophyta</taxon>
        <taxon>Spermatophyta</taxon>
        <taxon>Magnoliopsida</taxon>
        <taxon>eudicotyledons</taxon>
        <taxon>Gunneridae</taxon>
        <taxon>Pentapetalae</taxon>
        <taxon>rosids</taxon>
        <taxon>malvids</taxon>
        <taxon>Sapindales</taxon>
        <taxon>Anacardiaceae</taxon>
        <taxon>Pistacia</taxon>
    </lineage>
</organism>
<evidence type="ECO:0000313" key="1">
    <source>
        <dbReference type="EMBL" id="KAJ0097982.1"/>
    </source>
</evidence>
<protein>
    <submittedName>
        <fullName evidence="1">Uncharacterized protein</fullName>
    </submittedName>
</protein>
<dbReference type="EMBL" id="CM047901">
    <property type="protein sequence ID" value="KAJ0097982.1"/>
    <property type="molecule type" value="Genomic_DNA"/>
</dbReference>
<gene>
    <name evidence="1" type="ORF">Patl1_28220</name>
</gene>
<keyword evidence="2" id="KW-1185">Reference proteome</keyword>
<comment type="caution">
    <text evidence="1">The sequence shown here is derived from an EMBL/GenBank/DDBJ whole genome shotgun (WGS) entry which is preliminary data.</text>
</comment>